<dbReference type="Proteomes" id="UP000757890">
    <property type="component" value="Unassembled WGS sequence"/>
</dbReference>
<dbReference type="PANTHER" id="PTHR30160:SF1">
    <property type="entry name" value="LIPOPOLYSACCHARIDE 1,2-N-ACETYLGLUCOSAMINETRANSFERASE-RELATED"/>
    <property type="match status" value="1"/>
</dbReference>
<dbReference type="GO" id="GO:0005829">
    <property type="term" value="C:cytosol"/>
    <property type="evidence" value="ECO:0007669"/>
    <property type="project" value="TreeGrafter"/>
</dbReference>
<keyword evidence="2" id="KW-0808">Transferase</keyword>
<dbReference type="EMBL" id="JABZMK010000001">
    <property type="protein sequence ID" value="MBF1128484.1"/>
    <property type="molecule type" value="Genomic_DNA"/>
</dbReference>
<dbReference type="SUPFAM" id="SSF53756">
    <property type="entry name" value="UDP-Glycosyltransferase/glycogen phosphorylase"/>
    <property type="match status" value="1"/>
</dbReference>
<proteinExistence type="predicted"/>
<dbReference type="Pfam" id="PF01075">
    <property type="entry name" value="Glyco_transf_9"/>
    <property type="match status" value="1"/>
</dbReference>
<dbReference type="GO" id="GO:0009244">
    <property type="term" value="P:lipopolysaccharide core region biosynthetic process"/>
    <property type="evidence" value="ECO:0007669"/>
    <property type="project" value="TreeGrafter"/>
</dbReference>
<dbReference type="Gene3D" id="3.40.50.2000">
    <property type="entry name" value="Glycogen Phosphorylase B"/>
    <property type="match status" value="2"/>
</dbReference>
<accession>A0A930B6J6</accession>
<dbReference type="GO" id="GO:0008713">
    <property type="term" value="F:ADP-heptose-lipopolysaccharide heptosyltransferase activity"/>
    <property type="evidence" value="ECO:0007669"/>
    <property type="project" value="TreeGrafter"/>
</dbReference>
<evidence type="ECO:0000256" key="2">
    <source>
        <dbReference type="ARBA" id="ARBA00022679"/>
    </source>
</evidence>
<evidence type="ECO:0000313" key="4">
    <source>
        <dbReference type="Proteomes" id="UP000757890"/>
    </source>
</evidence>
<dbReference type="CDD" id="cd03789">
    <property type="entry name" value="GT9_LPS_heptosyltransferase"/>
    <property type="match status" value="1"/>
</dbReference>
<evidence type="ECO:0000256" key="1">
    <source>
        <dbReference type="ARBA" id="ARBA00022676"/>
    </source>
</evidence>
<sequence>MKDYKNILVIKMSSLGDIIHALPSLYALRELFPDACITWAIHESFAKILPGKPWIDNVYVIDRKRIKKINYLLQVRKDLHKKQFDLVIDLQMIAKSGLISFLTGCHERIGYNDARECSGLFSRAISGKYKNGHIIEQLLDVIRYLGWQGNGIHFPLHDYKNELSVVRKKLSEAGVIGKYVLLVPGTRGENKKWPIKYWGELAKRLAKKGIFCIISGTVGEKPMADEIRRIAQSKYVVDFIGKTNLLELIALEKMAAVHISSDTGPLHIANAVGTPIIALFGPTLPYRSGPYGNRYSEVLLAETPGHEVTNMSTISVEAVYGSCMKKLSL</sequence>
<gene>
    <name evidence="3" type="ORF">HXL70_00300</name>
</gene>
<dbReference type="AlphaFoldDB" id="A0A930B6J6"/>
<reference evidence="3" key="1">
    <citation type="submission" date="2020-04" db="EMBL/GenBank/DDBJ databases">
        <title>Deep metagenomics examines the oral microbiome during advanced dental caries in children, revealing novel taxa and co-occurrences with host molecules.</title>
        <authorList>
            <person name="Baker J.L."/>
            <person name="Morton J.T."/>
            <person name="Dinis M."/>
            <person name="Alvarez R."/>
            <person name="Tran N.C."/>
            <person name="Knight R."/>
            <person name="Edlund A."/>
        </authorList>
    </citation>
    <scope>NUCLEOTIDE SEQUENCE</scope>
    <source>
        <strain evidence="3">JCVI_32_bin.14</strain>
    </source>
</reference>
<evidence type="ECO:0000313" key="3">
    <source>
        <dbReference type="EMBL" id="MBF1128484.1"/>
    </source>
</evidence>
<comment type="caution">
    <text evidence="3">The sequence shown here is derived from an EMBL/GenBank/DDBJ whole genome shotgun (WGS) entry which is preliminary data.</text>
</comment>
<organism evidence="3 4">
    <name type="scientific">Dialister invisus</name>
    <dbReference type="NCBI Taxonomy" id="218538"/>
    <lineage>
        <taxon>Bacteria</taxon>
        <taxon>Bacillati</taxon>
        <taxon>Bacillota</taxon>
        <taxon>Negativicutes</taxon>
        <taxon>Veillonellales</taxon>
        <taxon>Veillonellaceae</taxon>
        <taxon>Dialister</taxon>
    </lineage>
</organism>
<dbReference type="RefSeq" id="WP_276638220.1">
    <property type="nucleotide sequence ID" value="NZ_DBEZZS010000010.1"/>
</dbReference>
<dbReference type="InterPro" id="IPR002201">
    <property type="entry name" value="Glyco_trans_9"/>
</dbReference>
<name>A0A930B6J6_9FIRM</name>
<keyword evidence="1" id="KW-0328">Glycosyltransferase</keyword>
<dbReference type="PANTHER" id="PTHR30160">
    <property type="entry name" value="TETRAACYLDISACCHARIDE 4'-KINASE-RELATED"/>
    <property type="match status" value="1"/>
</dbReference>
<protein>
    <submittedName>
        <fullName evidence="3">Glycosyltransferase family 9 protein</fullName>
    </submittedName>
</protein>
<dbReference type="InterPro" id="IPR051199">
    <property type="entry name" value="LPS_LOS_Heptosyltrfase"/>
</dbReference>